<protein>
    <submittedName>
        <fullName evidence="1">Uncharacterized protein</fullName>
    </submittedName>
</protein>
<evidence type="ECO:0000313" key="1">
    <source>
        <dbReference type="EMBL" id="RQO86039.1"/>
    </source>
</evidence>
<sequence length="208" mass="23912">MFDSVRFPVLVYLNQPTRTEPNRFGLGMKKKYKPSGLPPPITFPFNNPSRPFICFPFHTAAPSPQTLSIFIHTSQTQPPPPITPTPINSRSLPLTAASSSPVNELRLFSDNHSSNLERNRCACEVAKRYRFQIFFNLLLLSKPITSLRWTKEHNLERKLESLSLSQILKRQSIANSCRPRQNSSNKYTILFYYNVICCFFKPFEDIGL</sequence>
<dbReference type="Proteomes" id="UP000006729">
    <property type="component" value="Chromosome 1"/>
</dbReference>
<gene>
    <name evidence="1" type="ORF">POPTR_001G422750</name>
</gene>
<keyword evidence="2" id="KW-1185">Reference proteome</keyword>
<dbReference type="EMBL" id="CM009290">
    <property type="protein sequence ID" value="RQO86039.1"/>
    <property type="molecule type" value="Genomic_DNA"/>
</dbReference>
<dbReference type="InParanoid" id="A0A3N7EH74"/>
<dbReference type="AlphaFoldDB" id="A0A3N7EH74"/>
<organism evidence="1 2">
    <name type="scientific">Populus trichocarpa</name>
    <name type="common">Western balsam poplar</name>
    <name type="synonym">Populus balsamifera subsp. trichocarpa</name>
    <dbReference type="NCBI Taxonomy" id="3694"/>
    <lineage>
        <taxon>Eukaryota</taxon>
        <taxon>Viridiplantae</taxon>
        <taxon>Streptophyta</taxon>
        <taxon>Embryophyta</taxon>
        <taxon>Tracheophyta</taxon>
        <taxon>Spermatophyta</taxon>
        <taxon>Magnoliopsida</taxon>
        <taxon>eudicotyledons</taxon>
        <taxon>Gunneridae</taxon>
        <taxon>Pentapetalae</taxon>
        <taxon>rosids</taxon>
        <taxon>fabids</taxon>
        <taxon>Malpighiales</taxon>
        <taxon>Salicaceae</taxon>
        <taxon>Saliceae</taxon>
        <taxon>Populus</taxon>
    </lineage>
</organism>
<name>A0A3N7EH74_POPTR</name>
<reference evidence="1 2" key="1">
    <citation type="journal article" date="2006" name="Science">
        <title>The genome of black cottonwood, Populus trichocarpa (Torr. &amp; Gray).</title>
        <authorList>
            <person name="Tuskan G.A."/>
            <person name="Difazio S."/>
            <person name="Jansson S."/>
            <person name="Bohlmann J."/>
            <person name="Grigoriev I."/>
            <person name="Hellsten U."/>
            <person name="Putnam N."/>
            <person name="Ralph S."/>
            <person name="Rombauts S."/>
            <person name="Salamov A."/>
            <person name="Schein J."/>
            <person name="Sterck L."/>
            <person name="Aerts A."/>
            <person name="Bhalerao R.R."/>
            <person name="Bhalerao R.P."/>
            <person name="Blaudez D."/>
            <person name="Boerjan W."/>
            <person name="Brun A."/>
            <person name="Brunner A."/>
            <person name="Busov V."/>
            <person name="Campbell M."/>
            <person name="Carlson J."/>
            <person name="Chalot M."/>
            <person name="Chapman J."/>
            <person name="Chen G.L."/>
            <person name="Cooper D."/>
            <person name="Coutinho P.M."/>
            <person name="Couturier J."/>
            <person name="Covert S."/>
            <person name="Cronk Q."/>
            <person name="Cunningham R."/>
            <person name="Davis J."/>
            <person name="Degroeve S."/>
            <person name="Dejardin A."/>
            <person name="Depamphilis C."/>
            <person name="Detter J."/>
            <person name="Dirks B."/>
            <person name="Dubchak I."/>
            <person name="Duplessis S."/>
            <person name="Ehlting J."/>
            <person name="Ellis B."/>
            <person name="Gendler K."/>
            <person name="Goodstein D."/>
            <person name="Gribskov M."/>
            <person name="Grimwood J."/>
            <person name="Groover A."/>
            <person name="Gunter L."/>
            <person name="Hamberger B."/>
            <person name="Heinze B."/>
            <person name="Helariutta Y."/>
            <person name="Henrissat B."/>
            <person name="Holligan D."/>
            <person name="Holt R."/>
            <person name="Huang W."/>
            <person name="Islam-Faridi N."/>
            <person name="Jones S."/>
            <person name="Jones-Rhoades M."/>
            <person name="Jorgensen R."/>
            <person name="Joshi C."/>
            <person name="Kangasjarvi J."/>
            <person name="Karlsson J."/>
            <person name="Kelleher C."/>
            <person name="Kirkpatrick R."/>
            <person name="Kirst M."/>
            <person name="Kohler A."/>
            <person name="Kalluri U."/>
            <person name="Larimer F."/>
            <person name="Leebens-Mack J."/>
            <person name="Leple J.C."/>
            <person name="Locascio P."/>
            <person name="Lou Y."/>
            <person name="Lucas S."/>
            <person name="Martin F."/>
            <person name="Montanini B."/>
            <person name="Napoli C."/>
            <person name="Nelson D.R."/>
            <person name="Nelson C."/>
            <person name="Nieminen K."/>
            <person name="Nilsson O."/>
            <person name="Pereda V."/>
            <person name="Peter G."/>
            <person name="Philippe R."/>
            <person name="Pilate G."/>
            <person name="Poliakov A."/>
            <person name="Razumovskaya J."/>
            <person name="Richardson P."/>
            <person name="Rinaldi C."/>
            <person name="Ritland K."/>
            <person name="Rouze P."/>
            <person name="Ryaboy D."/>
            <person name="Schmutz J."/>
            <person name="Schrader J."/>
            <person name="Segerman B."/>
            <person name="Shin H."/>
            <person name="Siddiqui A."/>
            <person name="Sterky F."/>
            <person name="Terry A."/>
            <person name="Tsai C.J."/>
            <person name="Uberbacher E."/>
            <person name="Unneberg P."/>
            <person name="Vahala J."/>
            <person name="Wall K."/>
            <person name="Wessler S."/>
            <person name="Yang G."/>
            <person name="Yin T."/>
            <person name="Douglas C."/>
            <person name="Marra M."/>
            <person name="Sandberg G."/>
            <person name="Van de Peer Y."/>
            <person name="Rokhsar D."/>
        </authorList>
    </citation>
    <scope>NUCLEOTIDE SEQUENCE [LARGE SCALE GENOMIC DNA]</scope>
    <source>
        <strain evidence="2">cv. Nisqually</strain>
    </source>
</reference>
<evidence type="ECO:0000313" key="2">
    <source>
        <dbReference type="Proteomes" id="UP000006729"/>
    </source>
</evidence>
<proteinExistence type="predicted"/>
<accession>A0A3N7EH74</accession>